<accession>A0ABT1T840</accession>
<sequence>MNIHRRHILLLVLTLITAGFIALSILVVIYPSLAIDLKFSEEIQEHQNPFIDKVMYLISTPGYMPESVILVLVTSLLFFLFKYKKAALFVLLTSVAGLISTIVKGVVNRPRPSKDLVRILHETAQQSFPSGHMLFYVVFFGFLILLMIQLENVPKIVRYVVGLISAFFIFTIPFSRIYLGAHWFTDVLGGFLLGLPSLYLLSWLYLRKRAGKTEAPVAETT</sequence>
<keyword evidence="4" id="KW-1185">Reference proteome</keyword>
<dbReference type="PANTHER" id="PTHR14969:SF13">
    <property type="entry name" value="AT30094P"/>
    <property type="match status" value="1"/>
</dbReference>
<dbReference type="InterPro" id="IPR036938">
    <property type="entry name" value="PAP2/HPO_sf"/>
</dbReference>
<dbReference type="SMART" id="SM00014">
    <property type="entry name" value="acidPPc"/>
    <property type="match status" value="1"/>
</dbReference>
<feature type="transmembrane region" description="Helical" evidence="1">
    <location>
        <begin position="160"/>
        <end position="181"/>
    </location>
</feature>
<keyword evidence="1" id="KW-0812">Transmembrane</keyword>
<dbReference type="CDD" id="cd03392">
    <property type="entry name" value="PAP2_like_2"/>
    <property type="match status" value="1"/>
</dbReference>
<dbReference type="Pfam" id="PF01569">
    <property type="entry name" value="PAP2"/>
    <property type="match status" value="1"/>
</dbReference>
<feature type="transmembrane region" description="Helical" evidence="1">
    <location>
        <begin position="88"/>
        <end position="107"/>
    </location>
</feature>
<reference evidence="3 4" key="1">
    <citation type="submission" date="2022-07" db="EMBL/GenBank/DDBJ databases">
        <title>Mucilaginibacter sp. JC4.</title>
        <authorList>
            <person name="Le V."/>
            <person name="Ko S.-R."/>
            <person name="Ahn C.-Y."/>
            <person name="Oh H.-M."/>
        </authorList>
    </citation>
    <scope>NUCLEOTIDE SEQUENCE [LARGE SCALE GENOMIC DNA]</scope>
    <source>
        <strain evidence="3 4">JC4</strain>
    </source>
</reference>
<gene>
    <name evidence="3" type="ORF">NPE20_22650</name>
</gene>
<proteinExistence type="predicted"/>
<feature type="transmembrane region" description="Helical" evidence="1">
    <location>
        <begin position="7"/>
        <end position="30"/>
    </location>
</feature>
<protein>
    <submittedName>
        <fullName evidence="3">Phosphatase PAP2 family protein</fullName>
    </submittedName>
</protein>
<keyword evidence="1" id="KW-0472">Membrane</keyword>
<feature type="domain" description="Phosphatidic acid phosphatase type 2/haloperoxidase" evidence="2">
    <location>
        <begin position="86"/>
        <end position="202"/>
    </location>
</feature>
<dbReference type="SUPFAM" id="SSF48317">
    <property type="entry name" value="Acid phosphatase/Vanadium-dependent haloperoxidase"/>
    <property type="match status" value="1"/>
</dbReference>
<dbReference type="EMBL" id="JANHOH010000009">
    <property type="protein sequence ID" value="MCQ6960797.1"/>
    <property type="molecule type" value="Genomic_DNA"/>
</dbReference>
<feature type="transmembrane region" description="Helical" evidence="1">
    <location>
        <begin position="63"/>
        <end position="81"/>
    </location>
</feature>
<evidence type="ECO:0000256" key="1">
    <source>
        <dbReference type="SAM" id="Phobius"/>
    </source>
</evidence>
<dbReference type="Gene3D" id="1.20.144.10">
    <property type="entry name" value="Phosphatidic acid phosphatase type 2/haloperoxidase"/>
    <property type="match status" value="1"/>
</dbReference>
<evidence type="ECO:0000259" key="2">
    <source>
        <dbReference type="SMART" id="SM00014"/>
    </source>
</evidence>
<dbReference type="InterPro" id="IPR000326">
    <property type="entry name" value="PAP2/HPO"/>
</dbReference>
<name>A0ABT1T840_9SPHI</name>
<dbReference type="RefSeq" id="WP_256540978.1">
    <property type="nucleotide sequence ID" value="NZ_JANHOH010000009.1"/>
</dbReference>
<dbReference type="Proteomes" id="UP001204376">
    <property type="component" value="Unassembled WGS sequence"/>
</dbReference>
<feature type="transmembrane region" description="Helical" evidence="1">
    <location>
        <begin position="187"/>
        <end position="206"/>
    </location>
</feature>
<keyword evidence="1" id="KW-1133">Transmembrane helix</keyword>
<evidence type="ECO:0000313" key="3">
    <source>
        <dbReference type="EMBL" id="MCQ6960797.1"/>
    </source>
</evidence>
<feature type="transmembrane region" description="Helical" evidence="1">
    <location>
        <begin position="127"/>
        <end position="148"/>
    </location>
</feature>
<comment type="caution">
    <text evidence="3">The sequence shown here is derived from an EMBL/GenBank/DDBJ whole genome shotgun (WGS) entry which is preliminary data.</text>
</comment>
<dbReference type="PANTHER" id="PTHR14969">
    <property type="entry name" value="SPHINGOSINE-1-PHOSPHATE PHOSPHOHYDROLASE"/>
    <property type="match status" value="1"/>
</dbReference>
<organism evidence="3 4">
    <name type="scientific">Mucilaginibacter aquariorum</name>
    <dbReference type="NCBI Taxonomy" id="2967225"/>
    <lineage>
        <taxon>Bacteria</taxon>
        <taxon>Pseudomonadati</taxon>
        <taxon>Bacteroidota</taxon>
        <taxon>Sphingobacteriia</taxon>
        <taxon>Sphingobacteriales</taxon>
        <taxon>Sphingobacteriaceae</taxon>
        <taxon>Mucilaginibacter</taxon>
    </lineage>
</organism>
<evidence type="ECO:0000313" key="4">
    <source>
        <dbReference type="Proteomes" id="UP001204376"/>
    </source>
</evidence>